<proteinExistence type="predicted"/>
<keyword evidence="2" id="KW-1185">Reference proteome</keyword>
<evidence type="ECO:0000313" key="1">
    <source>
        <dbReference type="EMBL" id="KAF2855224.1"/>
    </source>
</evidence>
<dbReference type="InterPro" id="IPR053204">
    <property type="entry name" value="Oxopyrrolidines_Biosynth-assoc"/>
</dbReference>
<accession>A0A6A7BIU7</accession>
<sequence length="345" mass="39345">MGVEKHDYCPFTHEIKTHIVHFRRSHTKYPSTASLTSPPCTPLHCTSIYSFEMQKPESPQDIMSDDWFTYKIAPDGDVIDGCHPDEAQALKDYLRHETTTAEAALAIIRPLVTASNPRGDLVRLWSILMDALVELPSEDTDRLIALVSVIENLPEPDFSAVEESKRPTEKLWKGLPGFGHLWADCHQWGSWRQTAVDLESEKRKLYRDEHIKKAEVEARLVASGLAGIEIDWAYEVIADALESSNALFDFEVPATAEWLVCCGRRLRQGAVRGETSWALKPRLSVVLWTSSRDLWQAHLDKVMSLKRWEAWRERLEELQSEGEDRVIRDAADRALKAMREADQVV</sequence>
<gene>
    <name evidence="1" type="ORF">T440DRAFT_464511</name>
</gene>
<organism evidence="1 2">
    <name type="scientific">Plenodomus tracheiphilus IPT5</name>
    <dbReference type="NCBI Taxonomy" id="1408161"/>
    <lineage>
        <taxon>Eukaryota</taxon>
        <taxon>Fungi</taxon>
        <taxon>Dikarya</taxon>
        <taxon>Ascomycota</taxon>
        <taxon>Pezizomycotina</taxon>
        <taxon>Dothideomycetes</taxon>
        <taxon>Pleosporomycetidae</taxon>
        <taxon>Pleosporales</taxon>
        <taxon>Pleosporineae</taxon>
        <taxon>Leptosphaeriaceae</taxon>
        <taxon>Plenodomus</taxon>
    </lineage>
</organism>
<dbReference type="Proteomes" id="UP000799423">
    <property type="component" value="Unassembled WGS sequence"/>
</dbReference>
<dbReference type="PANTHER" id="PTHR38797:SF4">
    <property type="entry name" value="NUCLEAR PORE COMPLEX PROTEIN NUP85"/>
    <property type="match status" value="1"/>
</dbReference>
<dbReference type="EMBL" id="MU006291">
    <property type="protein sequence ID" value="KAF2855224.1"/>
    <property type="molecule type" value="Genomic_DNA"/>
</dbReference>
<evidence type="ECO:0000313" key="2">
    <source>
        <dbReference type="Proteomes" id="UP000799423"/>
    </source>
</evidence>
<dbReference type="Pfam" id="PF12311">
    <property type="entry name" value="DUF3632"/>
    <property type="match status" value="1"/>
</dbReference>
<protein>
    <submittedName>
        <fullName evidence="1">Uncharacterized protein</fullName>
    </submittedName>
</protein>
<dbReference type="InterPro" id="IPR022085">
    <property type="entry name" value="OpdG"/>
</dbReference>
<dbReference type="OrthoDB" id="5392447at2759"/>
<reference evidence="1" key="1">
    <citation type="submission" date="2020-01" db="EMBL/GenBank/DDBJ databases">
        <authorList>
            <consortium name="DOE Joint Genome Institute"/>
            <person name="Haridas S."/>
            <person name="Albert R."/>
            <person name="Binder M."/>
            <person name="Bloem J."/>
            <person name="Labutti K."/>
            <person name="Salamov A."/>
            <person name="Andreopoulos B."/>
            <person name="Baker S.E."/>
            <person name="Barry K."/>
            <person name="Bills G."/>
            <person name="Bluhm B.H."/>
            <person name="Cannon C."/>
            <person name="Castanera R."/>
            <person name="Culley D.E."/>
            <person name="Daum C."/>
            <person name="Ezra D."/>
            <person name="Gonzalez J.B."/>
            <person name="Henrissat B."/>
            <person name="Kuo A."/>
            <person name="Liang C."/>
            <person name="Lipzen A."/>
            <person name="Lutzoni F."/>
            <person name="Magnuson J."/>
            <person name="Mondo S."/>
            <person name="Nolan M."/>
            <person name="Ohm R."/>
            <person name="Pangilinan J."/>
            <person name="Park H.-J."/>
            <person name="Ramirez L."/>
            <person name="Alfaro M."/>
            <person name="Sun H."/>
            <person name="Tritt A."/>
            <person name="Yoshinaga Y."/>
            <person name="Zwiers L.-H."/>
            <person name="Turgeon B.G."/>
            <person name="Goodwin S.B."/>
            <person name="Spatafora J.W."/>
            <person name="Crous P.W."/>
            <person name="Grigoriev I.V."/>
        </authorList>
    </citation>
    <scope>NUCLEOTIDE SEQUENCE</scope>
    <source>
        <strain evidence="1">IPT5</strain>
    </source>
</reference>
<name>A0A6A7BIU7_9PLEO</name>
<dbReference type="PANTHER" id="PTHR38797">
    <property type="entry name" value="NUCLEAR PORE COMPLEX PROTEIN NUP85-RELATED"/>
    <property type="match status" value="1"/>
</dbReference>
<dbReference type="AlphaFoldDB" id="A0A6A7BIU7"/>